<feature type="transmembrane region" description="Helical" evidence="2">
    <location>
        <begin position="12"/>
        <end position="36"/>
    </location>
</feature>
<feature type="compositionally biased region" description="Low complexity" evidence="1">
    <location>
        <begin position="442"/>
        <end position="465"/>
    </location>
</feature>
<keyword evidence="2" id="KW-1133">Transmembrane helix</keyword>
<dbReference type="EMBL" id="FOFG01000002">
    <property type="protein sequence ID" value="SEQ08372.1"/>
    <property type="molecule type" value="Genomic_DNA"/>
</dbReference>
<dbReference type="PANTHER" id="PTHR38766:SF1">
    <property type="entry name" value="FLAGELLAR PROTEIN FLIO"/>
    <property type="match status" value="1"/>
</dbReference>
<feature type="compositionally biased region" description="Pro residues" evidence="1">
    <location>
        <begin position="407"/>
        <end position="428"/>
    </location>
</feature>
<feature type="region of interest" description="Disordered" evidence="1">
    <location>
        <begin position="195"/>
        <end position="641"/>
    </location>
</feature>
<protein>
    <submittedName>
        <fullName evidence="3">Flagellar biosynthesis protein, FliO</fullName>
    </submittedName>
</protein>
<feature type="compositionally biased region" description="Basic and acidic residues" evidence="1">
    <location>
        <begin position="478"/>
        <end position="490"/>
    </location>
</feature>
<keyword evidence="2" id="KW-0472">Membrane</keyword>
<dbReference type="OrthoDB" id="8456606at2"/>
<feature type="region of interest" description="Disordered" evidence="1">
    <location>
        <begin position="97"/>
        <end position="178"/>
    </location>
</feature>
<feature type="compositionally biased region" description="Basic and acidic residues" evidence="1">
    <location>
        <begin position="159"/>
        <end position="172"/>
    </location>
</feature>
<keyword evidence="3" id="KW-0282">Flagellum</keyword>
<proteinExistence type="predicted"/>
<dbReference type="Proteomes" id="UP000199647">
    <property type="component" value="Unassembled WGS sequence"/>
</dbReference>
<keyword evidence="2" id="KW-0812">Transmembrane</keyword>
<keyword evidence="3" id="KW-0969">Cilium</keyword>
<keyword evidence="4" id="KW-1185">Reference proteome</keyword>
<evidence type="ECO:0000256" key="1">
    <source>
        <dbReference type="SAM" id="MobiDB-lite"/>
    </source>
</evidence>
<evidence type="ECO:0000313" key="4">
    <source>
        <dbReference type="Proteomes" id="UP000199647"/>
    </source>
</evidence>
<feature type="compositionally biased region" description="Low complexity" evidence="1">
    <location>
        <begin position="280"/>
        <end position="301"/>
    </location>
</feature>
<feature type="compositionally biased region" description="Basic and acidic residues" evidence="1">
    <location>
        <begin position="113"/>
        <end position="150"/>
    </location>
</feature>
<dbReference type="PANTHER" id="PTHR38766">
    <property type="entry name" value="FLAGELLAR PROTEIN FLIO"/>
    <property type="match status" value="1"/>
</dbReference>
<evidence type="ECO:0000256" key="2">
    <source>
        <dbReference type="SAM" id="Phobius"/>
    </source>
</evidence>
<reference evidence="3 4" key="1">
    <citation type="submission" date="2016-10" db="EMBL/GenBank/DDBJ databases">
        <authorList>
            <person name="de Groot N.N."/>
        </authorList>
    </citation>
    <scope>NUCLEOTIDE SEQUENCE [LARGE SCALE GENOMIC DNA]</scope>
    <source>
        <strain evidence="3 4">A52C2</strain>
    </source>
</reference>
<name>A0A1H9D4H0_9HYPH</name>
<dbReference type="InterPro" id="IPR052205">
    <property type="entry name" value="FliO/MopB"/>
</dbReference>
<feature type="compositionally biased region" description="Basic and acidic residues" evidence="1">
    <location>
        <begin position="607"/>
        <end position="620"/>
    </location>
</feature>
<dbReference type="STRING" id="1855383.SAMN05216548_102348"/>
<keyword evidence="3" id="KW-0966">Cell projection</keyword>
<accession>A0A1H9D4H0</accession>
<dbReference type="RefSeq" id="WP_092495503.1">
    <property type="nucleotide sequence ID" value="NZ_FOFG01000002.1"/>
</dbReference>
<dbReference type="AlphaFoldDB" id="A0A1H9D4H0"/>
<gene>
    <name evidence="3" type="ORF">SAMN05216548_102348</name>
</gene>
<sequence length="641" mass="66100">MRSFLEALSGQLGSTAVAVIAVVVALVVLALIVMAARRLTGGVSAQPRGKRPRIAVLEAAIVDSKRRLILISRDEVEHLVMIGGPSDVVIESRIGAPVPRENGGYAPRPMQRAPEREAPPRDMSGREVSSREVSGRETPMRDVPDARADADFSAARPGRPSEGENGRNDPAMRRGTPPALSAIAGSAVAPVVPVPSATSQRGVSQLRAEAPTAPAPRSERSIPLAPVPDRAASQPENALGGSGRATGSAPERNGGEARAERQSPLTLPSSRVRDALARRSTAPTASPEAAPEPAVTEPSVVDAPANVENAGETVLAADRRPQPATPSTQPVVAAPLGEDAHNVASSDTPSAPEEHEPRRSGSLGSRFFQRAHQSSAEAGAPSAPDAGVPSRDKGPAAEEPVAQAPTQPEPQPAPKAPSAPERPAPSPGPARTSLLQQLRGGAPAQRAEPAPAQPEPATQAAETETLSQPEHPATPDVEAGRPESAPRADRPQPTPAAGMKTLDDLAARLEAAIAERSANEATRPQVAAPEVSRPAERRAPSVEAPAMGASNATSATAPIVEAPRVAPVQNGDLTAVRPMAPSPAGERSAPAPTVAGRSASAPARAEPQVERPAPSRRDTADSLEEEMARLLGELSTETTRR</sequence>
<evidence type="ECO:0000313" key="3">
    <source>
        <dbReference type="EMBL" id="SEQ08372.1"/>
    </source>
</evidence>
<organism evidence="3 4">
    <name type="scientific">Faunimonas pinastri</name>
    <dbReference type="NCBI Taxonomy" id="1855383"/>
    <lineage>
        <taxon>Bacteria</taxon>
        <taxon>Pseudomonadati</taxon>
        <taxon>Pseudomonadota</taxon>
        <taxon>Alphaproteobacteria</taxon>
        <taxon>Hyphomicrobiales</taxon>
        <taxon>Afifellaceae</taxon>
        <taxon>Faunimonas</taxon>
    </lineage>
</organism>
<feature type="compositionally biased region" description="Low complexity" evidence="1">
    <location>
        <begin position="397"/>
        <end position="406"/>
    </location>
</feature>